<comment type="function">
    <text evidence="6">Component of the Mediator complex, a coactivator involved in the regulated transcription of nearly all RNA polymerase II-dependent genes. Mediator functions as a bridge to convey information from gene-specific regulatory proteins to the basal RNA polymerase II transcription machinery.</text>
</comment>
<evidence type="ECO:0000256" key="1">
    <source>
        <dbReference type="ARBA" id="ARBA00004123"/>
    </source>
</evidence>
<dbReference type="AlphaFoldDB" id="A0A1W0AAM3"/>
<dbReference type="InterPro" id="IPR044888">
    <property type="entry name" value="Mediatior_Med7_sf"/>
</dbReference>
<keyword evidence="6" id="KW-0010">Activator</keyword>
<dbReference type="GO" id="GO:0070847">
    <property type="term" value="C:core mediator complex"/>
    <property type="evidence" value="ECO:0007669"/>
    <property type="project" value="TreeGrafter"/>
</dbReference>
<organism evidence="9 10">
    <name type="scientific">Thraustotheca clavata</name>
    <dbReference type="NCBI Taxonomy" id="74557"/>
    <lineage>
        <taxon>Eukaryota</taxon>
        <taxon>Sar</taxon>
        <taxon>Stramenopiles</taxon>
        <taxon>Oomycota</taxon>
        <taxon>Saprolegniomycetes</taxon>
        <taxon>Saprolegniales</taxon>
        <taxon>Achlyaceae</taxon>
        <taxon>Thraustotheca</taxon>
    </lineage>
</organism>
<evidence type="ECO:0000313" key="9">
    <source>
        <dbReference type="EMBL" id="OQS07248.1"/>
    </source>
</evidence>
<evidence type="ECO:0000256" key="6">
    <source>
        <dbReference type="RuleBase" id="RU364060"/>
    </source>
</evidence>
<dbReference type="Gene3D" id="6.10.140.200">
    <property type="match status" value="1"/>
</dbReference>
<comment type="caution">
    <text evidence="9">The sequence shown here is derived from an EMBL/GenBank/DDBJ whole genome shotgun (WGS) entry which is preliminary data.</text>
</comment>
<dbReference type="EMBL" id="JNBS01000260">
    <property type="protein sequence ID" value="OQS07248.1"/>
    <property type="molecule type" value="Genomic_DNA"/>
</dbReference>
<evidence type="ECO:0000256" key="2">
    <source>
        <dbReference type="ARBA" id="ARBA00009994"/>
    </source>
</evidence>
<feature type="coiled-coil region" evidence="7">
    <location>
        <begin position="124"/>
        <end position="151"/>
    </location>
</feature>
<feature type="region of interest" description="Disordered" evidence="8">
    <location>
        <begin position="181"/>
        <end position="200"/>
    </location>
</feature>
<dbReference type="Pfam" id="PF05983">
    <property type="entry name" value="Med7"/>
    <property type="match status" value="1"/>
</dbReference>
<dbReference type="OrthoDB" id="10253553at2759"/>
<dbReference type="SUPFAM" id="SSF140718">
    <property type="entry name" value="Mediator hinge subcomplex-like"/>
    <property type="match status" value="1"/>
</dbReference>
<dbReference type="InterPro" id="IPR009244">
    <property type="entry name" value="Mediatior_Med7"/>
</dbReference>
<comment type="subcellular location">
    <subcellularLocation>
        <location evidence="1 6">Nucleus</location>
    </subcellularLocation>
</comment>
<dbReference type="PANTHER" id="PTHR21428">
    <property type="entry name" value="MEDIATOR OF RNA POLYMERASE II TRANSCRIPTION SUBUNIT 7"/>
    <property type="match status" value="1"/>
</dbReference>
<evidence type="ECO:0000256" key="5">
    <source>
        <dbReference type="ARBA" id="ARBA00023242"/>
    </source>
</evidence>
<dbReference type="GO" id="GO:0006357">
    <property type="term" value="P:regulation of transcription by RNA polymerase II"/>
    <property type="evidence" value="ECO:0007669"/>
    <property type="project" value="InterPro"/>
</dbReference>
<keyword evidence="3 6" id="KW-0805">Transcription regulation</keyword>
<keyword evidence="10" id="KW-1185">Reference proteome</keyword>
<dbReference type="PANTHER" id="PTHR21428:SF11">
    <property type="entry name" value="MEDIATOR OF RNA POLYMERASE II TRANSCRIPTION SUBUNIT 7"/>
    <property type="match status" value="1"/>
</dbReference>
<dbReference type="GO" id="GO:0003712">
    <property type="term" value="F:transcription coregulator activity"/>
    <property type="evidence" value="ECO:0007669"/>
    <property type="project" value="InterPro"/>
</dbReference>
<accession>A0A1W0AAM3</accession>
<comment type="subunit">
    <text evidence="6">Component of the Mediator complex.</text>
</comment>
<proteinExistence type="inferred from homology"/>
<keyword evidence="7" id="KW-0175">Coiled coil</keyword>
<keyword evidence="4 6" id="KW-0804">Transcription</keyword>
<sequence>MSEDGALVATFPAPPAFMSLYAEGPEMGPPPPPPLKPTYHSFGTPYATEDAVADLLPEGKVYESGCNVKNEMKRINKSLMLSFLELIEVLLVNPAKFSEKIEDIEKLFVNMHNLINAYRPHQARETLIDLLKQQIEERKQATAEIRQVIENNKIAVQAAHAELEADTKLHDMEDIPEASVEEMQDVPEQNDPMQSPPPVDTEKLLQNQLEQQRFFDMCQQLIDNLKI</sequence>
<comment type="similarity">
    <text evidence="2 6">Belongs to the Mediator complex subunit 7 family.</text>
</comment>
<evidence type="ECO:0000313" key="10">
    <source>
        <dbReference type="Proteomes" id="UP000243217"/>
    </source>
</evidence>
<gene>
    <name evidence="9" type="ORF">THRCLA_00750</name>
</gene>
<reference evidence="9 10" key="1">
    <citation type="journal article" date="2014" name="Genome Biol. Evol.">
        <title>The secreted proteins of Achlya hypogyna and Thraustotheca clavata identify the ancestral oomycete secretome and reveal gene acquisitions by horizontal gene transfer.</title>
        <authorList>
            <person name="Misner I."/>
            <person name="Blouin N."/>
            <person name="Leonard G."/>
            <person name="Richards T.A."/>
            <person name="Lane C.E."/>
        </authorList>
    </citation>
    <scope>NUCLEOTIDE SEQUENCE [LARGE SCALE GENOMIC DNA]</scope>
    <source>
        <strain evidence="9 10">ATCC 34112</strain>
    </source>
</reference>
<evidence type="ECO:0000256" key="7">
    <source>
        <dbReference type="SAM" id="Coils"/>
    </source>
</evidence>
<protein>
    <recommendedName>
        <fullName evidence="6">Mediator of RNA polymerase II transcription subunit 7</fullName>
    </recommendedName>
</protein>
<evidence type="ECO:0000256" key="3">
    <source>
        <dbReference type="ARBA" id="ARBA00023015"/>
    </source>
</evidence>
<evidence type="ECO:0000256" key="8">
    <source>
        <dbReference type="SAM" id="MobiDB-lite"/>
    </source>
</evidence>
<name>A0A1W0AAM3_9STRA</name>
<dbReference type="GO" id="GO:0016592">
    <property type="term" value="C:mediator complex"/>
    <property type="evidence" value="ECO:0007669"/>
    <property type="project" value="InterPro"/>
</dbReference>
<dbReference type="Proteomes" id="UP000243217">
    <property type="component" value="Unassembled WGS sequence"/>
</dbReference>
<dbReference type="InterPro" id="IPR037212">
    <property type="entry name" value="Med7/Med21-like"/>
</dbReference>
<dbReference type="STRING" id="74557.A0A1W0AAM3"/>
<keyword evidence="5 6" id="KW-0539">Nucleus</keyword>
<evidence type="ECO:0000256" key="4">
    <source>
        <dbReference type="ARBA" id="ARBA00023163"/>
    </source>
</evidence>